<dbReference type="PANTHER" id="PTHR43776">
    <property type="entry name" value="TRANSPORT ATP-BINDING PROTEIN"/>
    <property type="match status" value="1"/>
</dbReference>
<evidence type="ECO:0000313" key="5">
    <source>
        <dbReference type="EMBL" id="KZX19856.1"/>
    </source>
</evidence>
<evidence type="ECO:0000256" key="2">
    <source>
        <dbReference type="ARBA" id="ARBA00022448"/>
    </source>
</evidence>
<dbReference type="Gene3D" id="3.40.50.300">
    <property type="entry name" value="P-loop containing nucleotide triphosphate hydrolases"/>
    <property type="match status" value="1"/>
</dbReference>
<dbReference type="PANTHER" id="PTHR43776:SF7">
    <property type="entry name" value="D,D-DIPEPTIDE TRANSPORT ATP-BINDING PROTEIN DDPF-RELATED"/>
    <property type="match status" value="1"/>
</dbReference>
<comment type="similarity">
    <text evidence="1">Belongs to the ABC transporter superfamily.</text>
</comment>
<sequence>MSRPVEDPAPIVVDDLSVEYPPRGISSRWTALRGVSLRVEPGEVLGVLGGSGSGKSTLARVLGGDGLGTAGGRTRPVIVGGDATVAGHRLRSLPARELKRFTVDVAHLAQDAGAALRPELTVSELIAEPIFLRDRHYDPRAAGVRVATLLDSVHLPLFLLDRYPYELSSGQRQRVAIARALVLGPTVLIADEPTSGIDATVRESIVDLLTDLRRQEGFAAVVVSHDIDVLSRATDRIAVLVGGEVVAYGPLLDVLIEARHPYVRELGAAFAEYERFDASRAQRVEAVEG</sequence>
<evidence type="ECO:0000256" key="4">
    <source>
        <dbReference type="ARBA" id="ARBA00022840"/>
    </source>
</evidence>
<dbReference type="GO" id="GO:0055085">
    <property type="term" value="P:transmembrane transport"/>
    <property type="evidence" value="ECO:0007669"/>
    <property type="project" value="UniProtKB-ARBA"/>
</dbReference>
<dbReference type="EMBL" id="LIIN01000187">
    <property type="protein sequence ID" value="KZX19856.1"/>
    <property type="molecule type" value="Genomic_DNA"/>
</dbReference>
<dbReference type="InterPro" id="IPR003593">
    <property type="entry name" value="AAA+_ATPase"/>
</dbReference>
<dbReference type="InterPro" id="IPR027417">
    <property type="entry name" value="P-loop_NTPase"/>
</dbReference>
<dbReference type="PROSITE" id="PS00211">
    <property type="entry name" value="ABC_TRANSPORTER_1"/>
    <property type="match status" value="1"/>
</dbReference>
<evidence type="ECO:0000313" key="6">
    <source>
        <dbReference type="Proteomes" id="UP000076717"/>
    </source>
</evidence>
<reference evidence="5 6" key="1">
    <citation type="submission" date="2015-08" db="EMBL/GenBank/DDBJ databases">
        <title>Draft Genome Sequence of Rathayibacter sp. Strain VKM Ac-2596 Isolated from Leaf Gall Induced by Plant-Parasitic Nematodes.</title>
        <authorList>
            <person name="Vasilenko O.V."/>
            <person name="Starodumova I.P."/>
            <person name="Tarlachkov S.V."/>
            <person name="Dorofeeva L.V."/>
            <person name="Evtushenko L.I."/>
        </authorList>
    </citation>
    <scope>NUCLEOTIDE SEQUENCE [LARGE SCALE GENOMIC DNA]</scope>
    <source>
        <strain evidence="5 6">VKM Ac-2596</strain>
    </source>
</reference>
<dbReference type="AlphaFoldDB" id="A0A166H3A4"/>
<dbReference type="RefSeq" id="WP_068213391.1">
    <property type="nucleotide sequence ID" value="NZ_CP047186.1"/>
</dbReference>
<keyword evidence="5" id="KW-0378">Hydrolase</keyword>
<comment type="caution">
    <text evidence="5">The sequence shown here is derived from an EMBL/GenBank/DDBJ whole genome shotgun (WGS) entry which is preliminary data.</text>
</comment>
<gene>
    <name evidence="5" type="primary">gsiA_4</name>
    <name evidence="5" type="ORF">ACH61_03045</name>
</gene>
<dbReference type="InterPro" id="IPR003439">
    <property type="entry name" value="ABC_transporter-like_ATP-bd"/>
</dbReference>
<dbReference type="PROSITE" id="PS50893">
    <property type="entry name" value="ABC_TRANSPORTER_2"/>
    <property type="match status" value="1"/>
</dbReference>
<dbReference type="SUPFAM" id="SSF52540">
    <property type="entry name" value="P-loop containing nucleoside triphosphate hydrolases"/>
    <property type="match status" value="1"/>
</dbReference>
<keyword evidence="4 5" id="KW-0067">ATP-binding</keyword>
<keyword evidence="3" id="KW-0547">Nucleotide-binding</keyword>
<evidence type="ECO:0000256" key="1">
    <source>
        <dbReference type="ARBA" id="ARBA00005417"/>
    </source>
</evidence>
<dbReference type="GO" id="GO:0005524">
    <property type="term" value="F:ATP binding"/>
    <property type="evidence" value="ECO:0007669"/>
    <property type="project" value="UniProtKB-KW"/>
</dbReference>
<dbReference type="InterPro" id="IPR050319">
    <property type="entry name" value="ABC_transp_ATP-bind"/>
</dbReference>
<dbReference type="GO" id="GO:0016887">
    <property type="term" value="F:ATP hydrolysis activity"/>
    <property type="evidence" value="ECO:0007669"/>
    <property type="project" value="InterPro"/>
</dbReference>
<protein>
    <submittedName>
        <fullName evidence="5">Glutathione import ATP-binding protein GsiA</fullName>
        <ecNumber evidence="5">3.6.3.-</ecNumber>
    </submittedName>
</protein>
<dbReference type="InterPro" id="IPR017871">
    <property type="entry name" value="ABC_transporter-like_CS"/>
</dbReference>
<proteinExistence type="inferred from homology"/>
<organism evidence="5 6">
    <name type="scientific">Rathayibacter tanaceti</name>
    <dbReference type="NCBI Taxonomy" id="1671680"/>
    <lineage>
        <taxon>Bacteria</taxon>
        <taxon>Bacillati</taxon>
        <taxon>Actinomycetota</taxon>
        <taxon>Actinomycetes</taxon>
        <taxon>Micrococcales</taxon>
        <taxon>Microbacteriaceae</taxon>
        <taxon>Rathayibacter</taxon>
    </lineage>
</organism>
<dbReference type="PATRIC" id="fig|1671680.3.peg.3284"/>
<keyword evidence="6" id="KW-1185">Reference proteome</keyword>
<name>A0A166H3A4_9MICO</name>
<evidence type="ECO:0000256" key="3">
    <source>
        <dbReference type="ARBA" id="ARBA00022741"/>
    </source>
</evidence>
<accession>A0A166H3A4</accession>
<dbReference type="SMART" id="SM00382">
    <property type="entry name" value="AAA"/>
    <property type="match status" value="1"/>
</dbReference>
<dbReference type="Proteomes" id="UP000076717">
    <property type="component" value="Unassembled WGS sequence"/>
</dbReference>
<dbReference type="EC" id="3.6.3.-" evidence="5"/>
<dbReference type="Pfam" id="PF00005">
    <property type="entry name" value="ABC_tran"/>
    <property type="match status" value="1"/>
</dbReference>
<keyword evidence="2" id="KW-0813">Transport</keyword>